<dbReference type="InterPro" id="IPR001173">
    <property type="entry name" value="Glyco_trans_2-like"/>
</dbReference>
<keyword evidence="3" id="KW-1185">Reference proteome</keyword>
<dbReference type="RefSeq" id="WP_379656935.1">
    <property type="nucleotide sequence ID" value="NZ_JBHTIV010000005.1"/>
</dbReference>
<reference evidence="3" key="1">
    <citation type="journal article" date="2019" name="Int. J. Syst. Evol. Microbiol.">
        <title>The Global Catalogue of Microorganisms (GCM) 10K type strain sequencing project: providing services to taxonomists for standard genome sequencing and annotation.</title>
        <authorList>
            <consortium name="The Broad Institute Genomics Platform"/>
            <consortium name="The Broad Institute Genome Sequencing Center for Infectious Disease"/>
            <person name="Wu L."/>
            <person name="Ma J."/>
        </authorList>
    </citation>
    <scope>NUCLEOTIDE SEQUENCE [LARGE SCALE GENOMIC DNA]</scope>
    <source>
        <strain evidence="3">CCUG 56752</strain>
    </source>
</reference>
<name>A0ABW3GSI3_9FLAO</name>
<gene>
    <name evidence="2" type="ORF">ACFQ0R_03225</name>
</gene>
<dbReference type="SUPFAM" id="SSF53448">
    <property type="entry name" value="Nucleotide-diphospho-sugar transferases"/>
    <property type="match status" value="1"/>
</dbReference>
<protein>
    <submittedName>
        <fullName evidence="2">Glycosyltransferase family 2 protein</fullName>
    </submittedName>
</protein>
<dbReference type="PANTHER" id="PTHR22916:SF3">
    <property type="entry name" value="UDP-GLCNAC:BETAGAL BETA-1,3-N-ACETYLGLUCOSAMINYLTRANSFERASE-LIKE PROTEIN 1"/>
    <property type="match status" value="1"/>
</dbReference>
<comment type="caution">
    <text evidence="2">The sequence shown here is derived from an EMBL/GenBank/DDBJ whole genome shotgun (WGS) entry which is preliminary data.</text>
</comment>
<dbReference type="CDD" id="cd00761">
    <property type="entry name" value="Glyco_tranf_GTA_type"/>
    <property type="match status" value="1"/>
</dbReference>
<dbReference type="Gene3D" id="3.90.550.10">
    <property type="entry name" value="Spore Coat Polysaccharide Biosynthesis Protein SpsA, Chain A"/>
    <property type="match status" value="1"/>
</dbReference>
<sequence length="326" mass="38480">MFESMVSVIIPNYNHFEYLTQRIDSVISQTYNNIEIIILDDCSLDNSRDIIEQYKNHPKVSTVVYNKENSGSVFRQWTKGIKLAKGEYIWIAESDDFAEPELLSKMIPVLDQDKEIGLIYCNSNVIYDKNNANKRLYTLNDLRRYMFKTPTWDSSFIMDGKLFLQKYLSKKCVINNASAVVMRKDALDLANVNLEQFRYAGDWAAYNNISMNFKIAFINETLSNYRDHVSNTSKKAFINHKINYENYSIISKYYNYLLKNKSSTVKYIYSVRKSFLPLLIRSKDRKEIYKRYKSINSKMINKALIFLPQVMIETYISRLLNKYVRK</sequence>
<organism evidence="2 3">
    <name type="scientific">Psychroflexus salinarum</name>
    <dbReference type="NCBI Taxonomy" id="546024"/>
    <lineage>
        <taxon>Bacteria</taxon>
        <taxon>Pseudomonadati</taxon>
        <taxon>Bacteroidota</taxon>
        <taxon>Flavobacteriia</taxon>
        <taxon>Flavobacteriales</taxon>
        <taxon>Flavobacteriaceae</taxon>
        <taxon>Psychroflexus</taxon>
    </lineage>
</organism>
<accession>A0ABW3GSI3</accession>
<dbReference type="PANTHER" id="PTHR22916">
    <property type="entry name" value="GLYCOSYLTRANSFERASE"/>
    <property type="match status" value="1"/>
</dbReference>
<dbReference type="InterPro" id="IPR029044">
    <property type="entry name" value="Nucleotide-diphossugar_trans"/>
</dbReference>
<evidence type="ECO:0000313" key="2">
    <source>
        <dbReference type="EMBL" id="MFD0931604.1"/>
    </source>
</evidence>
<dbReference type="Pfam" id="PF00535">
    <property type="entry name" value="Glycos_transf_2"/>
    <property type="match status" value="1"/>
</dbReference>
<dbReference type="EMBL" id="JBHTIV010000005">
    <property type="protein sequence ID" value="MFD0931604.1"/>
    <property type="molecule type" value="Genomic_DNA"/>
</dbReference>
<evidence type="ECO:0000313" key="3">
    <source>
        <dbReference type="Proteomes" id="UP001597049"/>
    </source>
</evidence>
<dbReference type="Proteomes" id="UP001597049">
    <property type="component" value="Unassembled WGS sequence"/>
</dbReference>
<feature type="domain" description="Glycosyltransferase 2-like" evidence="1">
    <location>
        <begin position="7"/>
        <end position="154"/>
    </location>
</feature>
<proteinExistence type="predicted"/>
<evidence type="ECO:0000259" key="1">
    <source>
        <dbReference type="Pfam" id="PF00535"/>
    </source>
</evidence>